<keyword evidence="3" id="KW-0378">Hydrolase</keyword>
<reference evidence="6 7" key="1">
    <citation type="submission" date="2019-04" db="EMBL/GenBank/DDBJ databases">
        <title>Chromosome genome assembly for Takifugu flavidus.</title>
        <authorList>
            <person name="Xiao S."/>
        </authorList>
    </citation>
    <scope>NUCLEOTIDE SEQUENCE [LARGE SCALE GENOMIC DNA]</scope>
    <source>
        <strain evidence="6">HTHZ2018</strain>
        <tissue evidence="6">Muscle</tissue>
    </source>
</reference>
<evidence type="ECO:0000313" key="7">
    <source>
        <dbReference type="Proteomes" id="UP000324091"/>
    </source>
</evidence>
<organism evidence="6 7">
    <name type="scientific">Takifugu flavidus</name>
    <name type="common">sansaifugu</name>
    <dbReference type="NCBI Taxonomy" id="433684"/>
    <lineage>
        <taxon>Eukaryota</taxon>
        <taxon>Metazoa</taxon>
        <taxon>Chordata</taxon>
        <taxon>Craniata</taxon>
        <taxon>Vertebrata</taxon>
        <taxon>Euteleostomi</taxon>
        <taxon>Actinopterygii</taxon>
        <taxon>Neopterygii</taxon>
        <taxon>Teleostei</taxon>
        <taxon>Neoteleostei</taxon>
        <taxon>Acanthomorphata</taxon>
        <taxon>Eupercaria</taxon>
        <taxon>Tetraodontiformes</taxon>
        <taxon>Tetradontoidea</taxon>
        <taxon>Tetraodontidae</taxon>
        <taxon>Takifugu</taxon>
    </lineage>
</organism>
<evidence type="ECO:0000256" key="2">
    <source>
        <dbReference type="ARBA" id="ARBA00022741"/>
    </source>
</evidence>
<dbReference type="Proteomes" id="UP000324091">
    <property type="component" value="Chromosome 16"/>
</dbReference>
<feature type="domain" description="IRG-type G" evidence="5">
    <location>
        <begin position="36"/>
        <end position="217"/>
    </location>
</feature>
<evidence type="ECO:0000256" key="1">
    <source>
        <dbReference type="ARBA" id="ARBA00005429"/>
    </source>
</evidence>
<dbReference type="InterPro" id="IPR030385">
    <property type="entry name" value="G_IRG_dom"/>
</dbReference>
<feature type="domain" description="IRG-type G" evidence="5">
    <location>
        <begin position="344"/>
        <end position="525"/>
    </location>
</feature>
<dbReference type="InterPro" id="IPR007743">
    <property type="entry name" value="Immunity-related_GTPase-like"/>
</dbReference>
<dbReference type="PANTHER" id="PTHR32341">
    <property type="entry name" value="INTERFERON-INDUCIBLE GTPASE"/>
    <property type="match status" value="1"/>
</dbReference>
<proteinExistence type="inferred from homology"/>
<dbReference type="PANTHER" id="PTHR32341:SF10">
    <property type="entry name" value="INTERFERON-INDUCIBLE GTPASE 5"/>
    <property type="match status" value="1"/>
</dbReference>
<keyword evidence="7" id="KW-1185">Reference proteome</keyword>
<dbReference type="Pfam" id="PF05049">
    <property type="entry name" value="IIGP"/>
    <property type="match status" value="2"/>
</dbReference>
<dbReference type="SUPFAM" id="SSF52540">
    <property type="entry name" value="P-loop containing nucleoside triphosphate hydrolases"/>
    <property type="match status" value="2"/>
</dbReference>
<gene>
    <name evidence="6" type="ORF">D4764_16G0000690</name>
</gene>
<dbReference type="InterPro" id="IPR027417">
    <property type="entry name" value="P-loop_NTPase"/>
</dbReference>
<dbReference type="PROSITE" id="PS51716">
    <property type="entry name" value="G_IRG"/>
    <property type="match status" value="2"/>
</dbReference>
<evidence type="ECO:0000256" key="3">
    <source>
        <dbReference type="ARBA" id="ARBA00022801"/>
    </source>
</evidence>
<dbReference type="GO" id="GO:0016020">
    <property type="term" value="C:membrane"/>
    <property type="evidence" value="ECO:0007669"/>
    <property type="project" value="InterPro"/>
</dbReference>
<dbReference type="InterPro" id="IPR051515">
    <property type="entry name" value="IRG"/>
</dbReference>
<dbReference type="GO" id="GO:0016787">
    <property type="term" value="F:hydrolase activity"/>
    <property type="evidence" value="ECO:0007669"/>
    <property type="project" value="UniProtKB-KW"/>
</dbReference>
<comment type="caution">
    <text evidence="6">The sequence shown here is derived from an EMBL/GenBank/DDBJ whole genome shotgun (WGS) entry which is preliminary data.</text>
</comment>
<evidence type="ECO:0000259" key="5">
    <source>
        <dbReference type="PROSITE" id="PS51716"/>
    </source>
</evidence>
<evidence type="ECO:0000313" key="6">
    <source>
        <dbReference type="EMBL" id="TWW71572.1"/>
    </source>
</evidence>
<comment type="similarity">
    <text evidence="1">Belongs to the TRAFAC class dynamin-like GTPase superfamily. IRG family.</text>
</comment>
<dbReference type="Gene3D" id="3.40.50.300">
    <property type="entry name" value="P-loop containing nucleotide triphosphate hydrolases"/>
    <property type="match status" value="2"/>
</dbReference>
<name>A0A5C6NVS1_9TELE</name>
<dbReference type="CDD" id="cd04104">
    <property type="entry name" value="p47_IIGP_like"/>
    <property type="match status" value="2"/>
</dbReference>
<keyword evidence="4" id="KW-0342">GTP-binding</keyword>
<accession>A0A5C6NVS1</accession>
<dbReference type="FunFam" id="3.40.50.300:FF:000541">
    <property type="entry name" value="Immunity related GTPase M"/>
    <property type="match status" value="2"/>
</dbReference>
<dbReference type="GO" id="GO:0005525">
    <property type="term" value="F:GTP binding"/>
    <property type="evidence" value="ECO:0007669"/>
    <property type="project" value="UniProtKB-KW"/>
</dbReference>
<dbReference type="EMBL" id="RHFK02000008">
    <property type="protein sequence ID" value="TWW71572.1"/>
    <property type="molecule type" value="Genomic_DNA"/>
</dbReference>
<evidence type="ECO:0000256" key="4">
    <source>
        <dbReference type="ARBA" id="ARBA00023134"/>
    </source>
</evidence>
<keyword evidence="2" id="KW-0547">Nucleotide-binding</keyword>
<sequence>MADFLDTTEIREALQNNNQALAVDKIKKLLERAANTPLNIGITGESGSGKSSFVNAFRGVDHRDDQAAPTGVVETTTEVRAYPHPSYPNVTLWDLPGIGTTRFPADQYLKHVRFERFDFFIIISDTRFRENDVKLAQEIQKMGKKFYFVLSKVDNDLQNAQRSQRNFDAEQTLALIRENCEEGLLNEGVQAPQVFLLSNFELRAHDFHRLHATLERELPEHKRDALLVSLANMSLGDHEKKKEAFKSKIPHYAFVSAACAAVTLPGLSAAAVDADLIAGVVQQYKTGFGLDQPSLQRLVAITGVPLVIMADSLDTTEIKEALQNNNQALAVDKIKKLLEKAANTPLNIGITGESGSGKSSFVNAFRGVDHRDDQAAPTGVVETTTEVRAYPHPSYPNVTLWDLPGIGTTRFPADQYLKHVGFERFDFFIIISDTRFRENDVKLAKEIQKMGKKFYFVRSKVDNDLQNAQRSQTNFDAEQTLALIRENCKEGLLKEGVQAPQVFLLSNFELRRHDFHRLHATLERELPEHKRDALLFAMPNMSLEIIEKKKEAFKLNQISLSSSFLLPLSSSSSSSPLPSLTLPLLSSTPLLSYLSYPLPVLPPLLSLYPAAISRRVPYMSLVLLKVSSC</sequence>
<protein>
    <submittedName>
        <fullName evidence="6">T-cell-specific guanine nucleotide triphosphate-binding protein 1</fullName>
    </submittedName>
</protein>
<dbReference type="AlphaFoldDB" id="A0A5C6NVS1"/>